<sequence length="516" mass="58691">MPINYLILLSRQGKVVSSPLPWSPTFRLAKWFITLSPKDKAKIVRDVSQLVLSRRTRMCNFLEYKDSKVVYRRYASLFFIAGCDSTDNELITLEIVHRYVEQMDKYYGNVCELDIIFNFQKAYFILDELLLAGEMQESSKKNVLRCISQEDSLEDMEFMPNRDLDIVTSALNFSTPDLSVVGGCDLYTTKAAGGDKKLYKTIENGLEEQYQARVTLSHSLSPPEARLMAPSLNLSRSSPFGSMEKISSRRTYAYLIATLNASHPDYDFSHTLRPTDFKREKSLRAVINNVDTTLYNLRPRPFNSYKPVYPPGSMLPPPGQPSWGPAMWGLIDQQMSLKECHIYRYAPDLDPFEEDEEGGTIWSTNYFFFNKTRKRVCYLYLQGISVLSQSAKDGGLMTPIKSKRLADDESDGWLTPDLGARKRARYWLGDRDGIEVVPHEDPDVEVVGSRIVITDAPTAGLDERSSDEEGFGPPKRPVVDEHHNYLLSDEETRSTRSMSKSTARGVSEEVVGRMEV</sequence>
<dbReference type="InterPro" id="IPR015257">
    <property type="entry name" value="Maf1"/>
</dbReference>
<reference evidence="13 14" key="1">
    <citation type="submission" date="2015-06" db="EMBL/GenBank/DDBJ databases">
        <title>Draft genome of the ant-associated black yeast Phialophora attae CBS 131958.</title>
        <authorList>
            <person name="Moreno L.F."/>
            <person name="Stielow B.J."/>
            <person name="de Hoog S."/>
            <person name="Vicente V.A."/>
            <person name="Weiss V.A."/>
            <person name="de Vries M."/>
            <person name="Cruz L.M."/>
            <person name="Souza E.M."/>
        </authorList>
    </citation>
    <scope>NUCLEOTIDE SEQUENCE [LARGE SCALE GENOMIC DNA]</scope>
    <source>
        <strain evidence="13 14">CBS 131958</strain>
    </source>
</reference>
<feature type="compositionally biased region" description="Polar residues" evidence="11">
    <location>
        <begin position="495"/>
        <end position="504"/>
    </location>
</feature>
<name>A0A0N1HEG6_9EURO</name>
<dbReference type="EMBL" id="LFJN01000005">
    <property type="protein sequence ID" value="KPI43204.1"/>
    <property type="molecule type" value="Genomic_DNA"/>
</dbReference>
<dbReference type="Pfam" id="PF01217">
    <property type="entry name" value="Clat_adaptor_s"/>
    <property type="match status" value="1"/>
</dbReference>
<evidence type="ECO:0000256" key="8">
    <source>
        <dbReference type="ARBA" id="ARBA00023329"/>
    </source>
</evidence>
<dbReference type="GO" id="GO:0016482">
    <property type="term" value="P:cytosolic transport"/>
    <property type="evidence" value="ECO:0007669"/>
    <property type="project" value="UniProtKB-ARBA"/>
</dbReference>
<dbReference type="GeneID" id="28739123"/>
<evidence type="ECO:0000256" key="2">
    <source>
        <dbReference type="ARBA" id="ARBA00004640"/>
    </source>
</evidence>
<evidence type="ECO:0000256" key="5">
    <source>
        <dbReference type="ARBA" id="ARBA00022927"/>
    </source>
</evidence>
<organism evidence="13 14">
    <name type="scientific">Cyphellophora attinorum</name>
    <dbReference type="NCBI Taxonomy" id="1664694"/>
    <lineage>
        <taxon>Eukaryota</taxon>
        <taxon>Fungi</taxon>
        <taxon>Dikarya</taxon>
        <taxon>Ascomycota</taxon>
        <taxon>Pezizomycotina</taxon>
        <taxon>Eurotiomycetes</taxon>
        <taxon>Chaetothyriomycetidae</taxon>
        <taxon>Chaetothyriales</taxon>
        <taxon>Cyphellophoraceae</taxon>
        <taxon>Cyphellophora</taxon>
    </lineage>
</organism>
<dbReference type="FunFam" id="3.30.450.60:FF:000007">
    <property type="entry name" value="AP complex subunit sigma"/>
    <property type="match status" value="1"/>
</dbReference>
<dbReference type="VEuPathDB" id="FungiDB:AB675_6918"/>
<keyword evidence="14" id="KW-1185">Reference proteome</keyword>
<comment type="similarity">
    <text evidence="3">Belongs to the adaptor complexes small subunit family.</text>
</comment>
<dbReference type="InterPro" id="IPR038564">
    <property type="entry name" value="Maf1_sf"/>
</dbReference>
<evidence type="ECO:0000256" key="9">
    <source>
        <dbReference type="ARBA" id="ARBA00074180"/>
    </source>
</evidence>
<gene>
    <name evidence="13" type="ORF">AB675_6918</name>
</gene>
<dbReference type="GO" id="GO:0035615">
    <property type="term" value="F:clathrin adaptor activity"/>
    <property type="evidence" value="ECO:0007669"/>
    <property type="project" value="InterPro"/>
</dbReference>
<dbReference type="Proteomes" id="UP000038010">
    <property type="component" value="Unassembled WGS sequence"/>
</dbReference>
<dbReference type="GO" id="GO:0030121">
    <property type="term" value="C:AP-1 adaptor complex"/>
    <property type="evidence" value="ECO:0007669"/>
    <property type="project" value="InterPro"/>
</dbReference>
<feature type="region of interest" description="Disordered" evidence="11">
    <location>
        <begin position="459"/>
        <end position="516"/>
    </location>
</feature>
<keyword evidence="7" id="KW-0472">Membrane</keyword>
<dbReference type="STRING" id="1664694.A0A0N1HEG6"/>
<keyword evidence="5" id="KW-0653">Protein transport</keyword>
<dbReference type="Pfam" id="PF09174">
    <property type="entry name" value="Maf1"/>
    <property type="match status" value="1"/>
</dbReference>
<evidence type="ECO:0000313" key="13">
    <source>
        <dbReference type="EMBL" id="KPI43204.1"/>
    </source>
</evidence>
<dbReference type="OrthoDB" id="277029at2759"/>
<dbReference type="InterPro" id="IPR022775">
    <property type="entry name" value="AP_mu_sigma_su"/>
</dbReference>
<keyword evidence="4" id="KW-0813">Transport</keyword>
<dbReference type="PANTHER" id="PTHR22504">
    <property type="entry name" value="REPRESSOR OF RNA POLYMERASE III TRANSCRIPTION MAF1"/>
    <property type="match status" value="1"/>
</dbReference>
<evidence type="ECO:0000256" key="10">
    <source>
        <dbReference type="ARBA" id="ARBA00081706"/>
    </source>
</evidence>
<dbReference type="GO" id="GO:0005829">
    <property type="term" value="C:cytosol"/>
    <property type="evidence" value="ECO:0007669"/>
    <property type="project" value="GOC"/>
</dbReference>
<comment type="caution">
    <text evidence="13">The sequence shown here is derived from an EMBL/GenBank/DDBJ whole genome shotgun (WGS) entry which is preliminary data.</text>
</comment>
<dbReference type="GO" id="GO:0016480">
    <property type="term" value="P:negative regulation of transcription by RNA polymerase III"/>
    <property type="evidence" value="ECO:0007669"/>
    <property type="project" value="InterPro"/>
</dbReference>
<keyword evidence="8" id="KW-0968">Cytoplasmic vesicle</keyword>
<comment type="subcellular location">
    <subcellularLocation>
        <location evidence="2">Cytoplasmic vesicle</location>
        <location evidence="2">Clathrin-coated vesicle membrane</location>
    </subcellularLocation>
    <subcellularLocation>
        <location evidence="1">Golgi apparatus</location>
    </subcellularLocation>
</comment>
<dbReference type="InterPro" id="IPR011012">
    <property type="entry name" value="Longin-like_dom_sf"/>
</dbReference>
<evidence type="ECO:0000313" key="14">
    <source>
        <dbReference type="Proteomes" id="UP000038010"/>
    </source>
</evidence>
<feature type="compositionally biased region" description="Basic and acidic residues" evidence="11">
    <location>
        <begin position="506"/>
        <end position="516"/>
    </location>
</feature>
<dbReference type="SUPFAM" id="SSF64356">
    <property type="entry name" value="SNARE-like"/>
    <property type="match status" value="1"/>
</dbReference>
<dbReference type="Gene3D" id="3.40.1000.50">
    <property type="entry name" value="Repressor of RNA polymerase III transcription Maf1"/>
    <property type="match status" value="1"/>
</dbReference>
<evidence type="ECO:0000256" key="3">
    <source>
        <dbReference type="ARBA" id="ARBA00006972"/>
    </source>
</evidence>
<feature type="domain" description="AP complex mu/sigma subunit" evidence="12">
    <location>
        <begin position="26"/>
        <end position="153"/>
    </location>
</feature>
<proteinExistence type="inferred from homology"/>
<dbReference type="PANTHER" id="PTHR22504:SF0">
    <property type="entry name" value="REPRESSOR OF RNA POLYMERASE III TRANSCRIPTION MAF1 HOMOLOG"/>
    <property type="match status" value="1"/>
</dbReference>
<dbReference type="GO" id="GO:0015031">
    <property type="term" value="P:protein transport"/>
    <property type="evidence" value="ECO:0007669"/>
    <property type="project" value="UniProtKB-KW"/>
</dbReference>
<dbReference type="FunFam" id="3.40.1000.50:FF:000004">
    <property type="entry name" value="Repressor of RNA polymerase III transcription MAF1"/>
    <property type="match status" value="1"/>
</dbReference>
<evidence type="ECO:0000256" key="11">
    <source>
        <dbReference type="SAM" id="MobiDB-lite"/>
    </source>
</evidence>
<keyword evidence="6" id="KW-0333">Golgi apparatus</keyword>
<evidence type="ECO:0000256" key="7">
    <source>
        <dbReference type="ARBA" id="ARBA00023136"/>
    </source>
</evidence>
<evidence type="ECO:0000256" key="1">
    <source>
        <dbReference type="ARBA" id="ARBA00004555"/>
    </source>
</evidence>
<dbReference type="InterPro" id="IPR044733">
    <property type="entry name" value="AP1_sigma"/>
</dbReference>
<dbReference type="GO" id="GO:0005634">
    <property type="term" value="C:nucleus"/>
    <property type="evidence" value="ECO:0007669"/>
    <property type="project" value="TreeGrafter"/>
</dbReference>
<accession>A0A0N1HEG6</accession>
<feature type="compositionally biased region" description="Basic and acidic residues" evidence="11">
    <location>
        <begin position="477"/>
        <end position="494"/>
    </location>
</feature>
<dbReference type="RefSeq" id="XP_018003167.1">
    <property type="nucleotide sequence ID" value="XM_018147244.1"/>
</dbReference>
<dbReference type="GO" id="GO:0000994">
    <property type="term" value="F:RNA polymerase III core binding"/>
    <property type="evidence" value="ECO:0007669"/>
    <property type="project" value="TreeGrafter"/>
</dbReference>
<dbReference type="Gene3D" id="3.30.450.60">
    <property type="match status" value="1"/>
</dbReference>
<dbReference type="CDD" id="cd14831">
    <property type="entry name" value="AP1_sigma"/>
    <property type="match status" value="1"/>
</dbReference>
<dbReference type="AlphaFoldDB" id="A0A0N1HEG6"/>
<evidence type="ECO:0000256" key="6">
    <source>
        <dbReference type="ARBA" id="ARBA00023034"/>
    </source>
</evidence>
<evidence type="ECO:0000256" key="4">
    <source>
        <dbReference type="ARBA" id="ARBA00022448"/>
    </source>
</evidence>
<protein>
    <recommendedName>
        <fullName evidence="9">AP-1 complex subunit sigma-1</fullName>
    </recommendedName>
    <alternativeName>
        <fullName evidence="10">Sigma1-adaptin</fullName>
    </alternativeName>
</protein>
<evidence type="ECO:0000259" key="12">
    <source>
        <dbReference type="Pfam" id="PF01217"/>
    </source>
</evidence>